<dbReference type="InterPro" id="IPR039143">
    <property type="entry name" value="GNPNAT1-like"/>
</dbReference>
<evidence type="ECO:0000313" key="5">
    <source>
        <dbReference type="Proteomes" id="UP000480929"/>
    </source>
</evidence>
<evidence type="ECO:0000313" key="4">
    <source>
        <dbReference type="Proteomes" id="UP000433575"/>
    </source>
</evidence>
<keyword evidence="2" id="KW-0808">Transferase</keyword>
<dbReference type="AlphaFoldDB" id="A0A6N7S3N1"/>
<feature type="domain" description="N-acetyltransferase" evidence="1">
    <location>
        <begin position="2"/>
        <end position="146"/>
    </location>
</feature>
<dbReference type="EMBL" id="WKPJ01000003">
    <property type="protein sequence ID" value="MSA88379.1"/>
    <property type="molecule type" value="Genomic_DNA"/>
</dbReference>
<dbReference type="GO" id="GO:0008080">
    <property type="term" value="F:N-acetyltransferase activity"/>
    <property type="evidence" value="ECO:0007669"/>
    <property type="project" value="TreeGrafter"/>
</dbReference>
<evidence type="ECO:0000313" key="3">
    <source>
        <dbReference type="EMBL" id="MSC32718.1"/>
    </source>
</evidence>
<protein>
    <submittedName>
        <fullName evidence="2">GNAT family N-acetyltransferase</fullName>
    </submittedName>
</protein>
<dbReference type="Gene3D" id="3.40.630.30">
    <property type="match status" value="1"/>
</dbReference>
<dbReference type="OrthoDB" id="9797826at2"/>
<dbReference type="PANTHER" id="PTHR13355:SF15">
    <property type="entry name" value="GCN5-RELATED N-ACETYLTRANSFERASE 3, CHLOROPLASTIC"/>
    <property type="match status" value="1"/>
</dbReference>
<evidence type="ECO:0000259" key="1">
    <source>
        <dbReference type="PROSITE" id="PS51186"/>
    </source>
</evidence>
<dbReference type="Proteomes" id="UP000433575">
    <property type="component" value="Unassembled WGS sequence"/>
</dbReference>
<evidence type="ECO:0000313" key="2">
    <source>
        <dbReference type="EMBL" id="MSA88379.1"/>
    </source>
</evidence>
<comment type="caution">
    <text evidence="2">The sequence shown here is derived from an EMBL/GenBank/DDBJ whole genome shotgun (WGS) entry which is preliminary data.</text>
</comment>
<dbReference type="InterPro" id="IPR016181">
    <property type="entry name" value="Acyl_CoA_acyltransferase"/>
</dbReference>
<dbReference type="EMBL" id="WKPI01000007">
    <property type="protein sequence ID" value="MSC32718.1"/>
    <property type="molecule type" value="Genomic_DNA"/>
</dbReference>
<dbReference type="PROSITE" id="PS51186">
    <property type="entry name" value="GNAT"/>
    <property type="match status" value="1"/>
</dbReference>
<dbReference type="SUPFAM" id="SSF55729">
    <property type="entry name" value="Acyl-CoA N-acyltransferases (Nat)"/>
    <property type="match status" value="1"/>
</dbReference>
<accession>A0A6N7S3N1</accession>
<reference evidence="4 5" key="1">
    <citation type="journal article" date="2019" name="Nat. Med.">
        <title>A library of human gut bacterial isolates paired with longitudinal multiomics data enables mechanistic microbiome research.</title>
        <authorList>
            <person name="Poyet M."/>
            <person name="Groussin M."/>
            <person name="Gibbons S.M."/>
            <person name="Avila-Pacheco J."/>
            <person name="Jiang X."/>
            <person name="Kearney S.M."/>
            <person name="Perrotta A.R."/>
            <person name="Berdy B."/>
            <person name="Zhao S."/>
            <person name="Lieberman T.D."/>
            <person name="Swanson P.K."/>
            <person name="Smith M."/>
            <person name="Roesemann S."/>
            <person name="Alexander J.E."/>
            <person name="Rich S.A."/>
            <person name="Livny J."/>
            <person name="Vlamakis H."/>
            <person name="Clish C."/>
            <person name="Bullock K."/>
            <person name="Deik A."/>
            <person name="Scott J."/>
            <person name="Pierce K.A."/>
            <person name="Xavier R.J."/>
            <person name="Alm E.J."/>
        </authorList>
    </citation>
    <scope>NUCLEOTIDE SEQUENCE [LARGE SCALE GENOMIC DNA]</scope>
    <source>
        <strain evidence="2 4">BIOML-A4</strain>
        <strain evidence="3 5">BIOML-A5</strain>
    </source>
</reference>
<name>A0A6N7S3N1_9FIRM</name>
<dbReference type="CDD" id="cd04301">
    <property type="entry name" value="NAT_SF"/>
    <property type="match status" value="1"/>
</dbReference>
<dbReference type="InterPro" id="IPR000182">
    <property type="entry name" value="GNAT_dom"/>
</dbReference>
<proteinExistence type="predicted"/>
<dbReference type="RefSeq" id="WP_154237959.1">
    <property type="nucleotide sequence ID" value="NZ_CALJPI010000161.1"/>
</dbReference>
<gene>
    <name evidence="3" type="ORF">GKD88_06255</name>
    <name evidence="2" type="ORF">GKE08_03470</name>
</gene>
<dbReference type="Proteomes" id="UP000480929">
    <property type="component" value="Unassembled WGS sequence"/>
</dbReference>
<organism evidence="2 4">
    <name type="scientific">Holdemania massiliensis</name>
    <dbReference type="NCBI Taxonomy" id="1468449"/>
    <lineage>
        <taxon>Bacteria</taxon>
        <taxon>Bacillati</taxon>
        <taxon>Bacillota</taxon>
        <taxon>Erysipelotrichia</taxon>
        <taxon>Erysipelotrichales</taxon>
        <taxon>Erysipelotrichaceae</taxon>
        <taxon>Holdemania</taxon>
    </lineage>
</organism>
<dbReference type="PANTHER" id="PTHR13355">
    <property type="entry name" value="GLUCOSAMINE 6-PHOSPHATE N-ACETYLTRANSFERASE"/>
    <property type="match status" value="1"/>
</dbReference>
<dbReference type="Pfam" id="PF00583">
    <property type="entry name" value="Acetyltransf_1"/>
    <property type="match status" value="1"/>
</dbReference>
<sequence length="146" mass="16482">MTILRLAQKTDLQALLTLYTYLGDNPIPQDRDKLARCWQTLLSDERTSIILAQTADQVVSTCTLTVILNLTHDLRPYGFIENVVTLPAYRKQGLAGQCLAEAVRIAQAQNCYKVLLTTGSKRPETLNFYRNAGFNDSDKTAFVRWL</sequence>
<keyword evidence="5" id="KW-1185">Reference proteome</keyword>